<protein>
    <submittedName>
        <fullName evidence="1 2">Uncharacterized protein</fullName>
    </submittedName>
</protein>
<reference evidence="2" key="4">
    <citation type="journal article" date="2015" name="G3 (Bethesda)">
        <title>Genome sequences of three phytopathogenic species of the Magnaporthaceae family of fungi.</title>
        <authorList>
            <person name="Okagaki L.H."/>
            <person name="Nunes C.C."/>
            <person name="Sailsbery J."/>
            <person name="Clay B."/>
            <person name="Brown D."/>
            <person name="John T."/>
            <person name="Oh Y."/>
            <person name="Young N."/>
            <person name="Fitzgerald M."/>
            <person name="Haas B.J."/>
            <person name="Zeng Q."/>
            <person name="Young S."/>
            <person name="Adiconis X."/>
            <person name="Fan L."/>
            <person name="Levin J.Z."/>
            <person name="Mitchell T.K."/>
            <person name="Okubara P.A."/>
            <person name="Farman M.L."/>
            <person name="Kohn L.M."/>
            <person name="Birren B."/>
            <person name="Ma L.-J."/>
            <person name="Dean R.A."/>
        </authorList>
    </citation>
    <scope>NUCLEOTIDE SEQUENCE</scope>
    <source>
        <strain evidence="2">ATCC 64411 / 73-15</strain>
    </source>
</reference>
<reference evidence="2" key="5">
    <citation type="submission" date="2015-06" db="UniProtKB">
        <authorList>
            <consortium name="EnsemblFungi"/>
        </authorList>
    </citation>
    <scope>IDENTIFICATION</scope>
    <source>
        <strain evidence="2">ATCC 64411</strain>
    </source>
</reference>
<gene>
    <name evidence="1" type="ORF">MAPG_08364</name>
</gene>
<name>A0A0C4E762_MAGP6</name>
<dbReference type="EnsemblFungi" id="MAPG_08364T0">
    <property type="protein sequence ID" value="MAPG_08364T0"/>
    <property type="gene ID" value="MAPG_08364"/>
</dbReference>
<reference evidence="3" key="1">
    <citation type="submission" date="2010-05" db="EMBL/GenBank/DDBJ databases">
        <title>The genome sequence of Magnaporthe poae strain ATCC 64411.</title>
        <authorList>
            <person name="Ma L.-J."/>
            <person name="Dead R."/>
            <person name="Young S."/>
            <person name="Zeng Q."/>
            <person name="Koehrsen M."/>
            <person name="Alvarado L."/>
            <person name="Berlin A."/>
            <person name="Chapman S.B."/>
            <person name="Chen Z."/>
            <person name="Freedman E."/>
            <person name="Gellesch M."/>
            <person name="Goldberg J."/>
            <person name="Griggs A."/>
            <person name="Gujja S."/>
            <person name="Heilman E.R."/>
            <person name="Heiman D."/>
            <person name="Hepburn T."/>
            <person name="Howarth C."/>
            <person name="Jen D."/>
            <person name="Larson L."/>
            <person name="Mehta T."/>
            <person name="Neiman D."/>
            <person name="Pearson M."/>
            <person name="Roberts A."/>
            <person name="Saif S."/>
            <person name="Shea T."/>
            <person name="Shenoy N."/>
            <person name="Sisk P."/>
            <person name="Stolte C."/>
            <person name="Sykes S."/>
            <person name="Walk T."/>
            <person name="White J."/>
            <person name="Yandava C."/>
            <person name="Haas B."/>
            <person name="Nusbaum C."/>
            <person name="Birren B."/>
        </authorList>
    </citation>
    <scope>NUCLEOTIDE SEQUENCE [LARGE SCALE GENOMIC DNA]</scope>
    <source>
        <strain evidence="3">ATCC 64411 / 73-15</strain>
    </source>
</reference>
<evidence type="ECO:0000313" key="3">
    <source>
        <dbReference type="Proteomes" id="UP000011715"/>
    </source>
</evidence>
<reference evidence="1" key="2">
    <citation type="submission" date="2010-05" db="EMBL/GenBank/DDBJ databases">
        <title>The Genome Sequence of Magnaporthe poae strain ATCC 64411.</title>
        <authorList>
            <consortium name="The Broad Institute Genome Sequencing Platform"/>
            <consortium name="Broad Institute Genome Sequencing Center for Infectious Disease"/>
            <person name="Ma L.-J."/>
            <person name="Dead R."/>
            <person name="Young S."/>
            <person name="Zeng Q."/>
            <person name="Koehrsen M."/>
            <person name="Alvarado L."/>
            <person name="Berlin A."/>
            <person name="Chapman S.B."/>
            <person name="Chen Z."/>
            <person name="Freedman E."/>
            <person name="Gellesch M."/>
            <person name="Goldberg J."/>
            <person name="Griggs A."/>
            <person name="Gujja S."/>
            <person name="Heilman E.R."/>
            <person name="Heiman D."/>
            <person name="Hepburn T."/>
            <person name="Howarth C."/>
            <person name="Jen D."/>
            <person name="Larson L."/>
            <person name="Mehta T."/>
            <person name="Neiman D."/>
            <person name="Pearson M."/>
            <person name="Roberts A."/>
            <person name="Saif S."/>
            <person name="Shea T."/>
            <person name="Shenoy N."/>
            <person name="Sisk P."/>
            <person name="Stolte C."/>
            <person name="Sykes S."/>
            <person name="Walk T."/>
            <person name="White J."/>
            <person name="Yandava C."/>
            <person name="Haas B."/>
            <person name="Nusbaum C."/>
            <person name="Birren B."/>
        </authorList>
    </citation>
    <scope>NUCLEOTIDE SEQUENCE</scope>
    <source>
        <strain evidence="1">ATCC 64411</strain>
    </source>
</reference>
<dbReference type="AlphaFoldDB" id="A0A0C4E762"/>
<dbReference type="Proteomes" id="UP000011715">
    <property type="component" value="Unassembled WGS sequence"/>
</dbReference>
<proteinExistence type="predicted"/>
<keyword evidence="3" id="KW-1185">Reference proteome</keyword>
<dbReference type="EMBL" id="ADBL01002021">
    <property type="status" value="NOT_ANNOTATED_CDS"/>
    <property type="molecule type" value="Genomic_DNA"/>
</dbReference>
<evidence type="ECO:0000313" key="2">
    <source>
        <dbReference type="EnsemblFungi" id="MAPG_08364T0"/>
    </source>
</evidence>
<reference evidence="1" key="3">
    <citation type="submission" date="2011-03" db="EMBL/GenBank/DDBJ databases">
        <title>Annotation of Magnaporthe poae ATCC 64411.</title>
        <authorList>
            <person name="Ma L.-J."/>
            <person name="Dead R."/>
            <person name="Young S.K."/>
            <person name="Zeng Q."/>
            <person name="Gargeya S."/>
            <person name="Fitzgerald M."/>
            <person name="Haas B."/>
            <person name="Abouelleil A."/>
            <person name="Alvarado L."/>
            <person name="Arachchi H.M."/>
            <person name="Berlin A."/>
            <person name="Brown A."/>
            <person name="Chapman S.B."/>
            <person name="Chen Z."/>
            <person name="Dunbar C."/>
            <person name="Freedman E."/>
            <person name="Gearin G."/>
            <person name="Gellesch M."/>
            <person name="Goldberg J."/>
            <person name="Griggs A."/>
            <person name="Gujja S."/>
            <person name="Heiman D."/>
            <person name="Howarth C."/>
            <person name="Larson L."/>
            <person name="Lui A."/>
            <person name="MacDonald P.J.P."/>
            <person name="Mehta T."/>
            <person name="Montmayeur A."/>
            <person name="Murphy C."/>
            <person name="Neiman D."/>
            <person name="Pearson M."/>
            <person name="Priest M."/>
            <person name="Roberts A."/>
            <person name="Saif S."/>
            <person name="Shea T."/>
            <person name="Shenoy N."/>
            <person name="Sisk P."/>
            <person name="Stolte C."/>
            <person name="Sykes S."/>
            <person name="Yandava C."/>
            <person name="Wortman J."/>
            <person name="Nusbaum C."/>
            <person name="Birren B."/>
        </authorList>
    </citation>
    <scope>NUCLEOTIDE SEQUENCE</scope>
    <source>
        <strain evidence="1">ATCC 64411</strain>
    </source>
</reference>
<sequence>MLGSYIILPAVPSRRDPRLHRQALPGLLLCREEIPRPHTPANIETSLQRRRLLLASPSYNGGLRRFKTVSPSSSSPWTALRTFLTARRRRVATLRVRIALRSCVAWSSCPLRDRVRAPAGRHDNDHHDISQIKIYPTVDEVLSTRGDFLPSTGIRQPDFYGNPVQPLPRHTLQAPPVRHVRPLIDFLH</sequence>
<dbReference type="OrthoDB" id="2423195at2759"/>
<accession>A0A0C4E762</accession>
<dbReference type="VEuPathDB" id="FungiDB:MAPG_08364"/>
<organism evidence="2 3">
    <name type="scientific">Magnaporthiopsis poae (strain ATCC 64411 / 73-15)</name>
    <name type="common">Kentucky bluegrass fungus</name>
    <name type="synonym">Magnaporthe poae</name>
    <dbReference type="NCBI Taxonomy" id="644358"/>
    <lineage>
        <taxon>Eukaryota</taxon>
        <taxon>Fungi</taxon>
        <taxon>Dikarya</taxon>
        <taxon>Ascomycota</taxon>
        <taxon>Pezizomycotina</taxon>
        <taxon>Sordariomycetes</taxon>
        <taxon>Sordariomycetidae</taxon>
        <taxon>Magnaporthales</taxon>
        <taxon>Magnaporthaceae</taxon>
        <taxon>Magnaporthiopsis</taxon>
    </lineage>
</organism>
<dbReference type="EMBL" id="GL876973">
    <property type="protein sequence ID" value="KLU89393.1"/>
    <property type="molecule type" value="Genomic_DNA"/>
</dbReference>
<evidence type="ECO:0000313" key="1">
    <source>
        <dbReference type="EMBL" id="KLU89393.1"/>
    </source>
</evidence>